<dbReference type="Gramene" id="Mp1g07410.1">
    <property type="protein sequence ID" value="Mp1g07410.1.cds1"/>
    <property type="gene ID" value="Mp1g07410"/>
</dbReference>
<proteinExistence type="predicted"/>
<keyword evidence="2" id="KW-1185">Reference proteome</keyword>
<reference evidence="2" key="1">
    <citation type="journal article" date="2017" name="Cell">
        <title>Insights into land plant evolution garnered from the Marchantia polymorpha genome.</title>
        <authorList>
            <person name="Bowman J.L."/>
            <person name="Kohchi T."/>
            <person name="Yamato K.T."/>
            <person name="Jenkins J."/>
            <person name="Shu S."/>
            <person name="Ishizaki K."/>
            <person name="Yamaoka S."/>
            <person name="Nishihama R."/>
            <person name="Nakamura Y."/>
            <person name="Berger F."/>
            <person name="Adam C."/>
            <person name="Aki S.S."/>
            <person name="Althoff F."/>
            <person name="Araki T."/>
            <person name="Arteaga-Vazquez M.A."/>
            <person name="Balasubrmanian S."/>
            <person name="Barry K."/>
            <person name="Bauer D."/>
            <person name="Boehm C.R."/>
            <person name="Briginshaw L."/>
            <person name="Caballero-Perez J."/>
            <person name="Catarino B."/>
            <person name="Chen F."/>
            <person name="Chiyoda S."/>
            <person name="Chovatia M."/>
            <person name="Davies K.M."/>
            <person name="Delmans M."/>
            <person name="Demura T."/>
            <person name="Dierschke T."/>
            <person name="Dolan L."/>
            <person name="Dorantes-Acosta A.E."/>
            <person name="Eklund D.M."/>
            <person name="Florent S.N."/>
            <person name="Flores-Sandoval E."/>
            <person name="Fujiyama A."/>
            <person name="Fukuzawa H."/>
            <person name="Galik B."/>
            <person name="Grimanelli D."/>
            <person name="Grimwood J."/>
            <person name="Grossniklaus U."/>
            <person name="Hamada T."/>
            <person name="Haseloff J."/>
            <person name="Hetherington A.J."/>
            <person name="Higo A."/>
            <person name="Hirakawa Y."/>
            <person name="Hundley H.N."/>
            <person name="Ikeda Y."/>
            <person name="Inoue K."/>
            <person name="Inoue S.I."/>
            <person name="Ishida S."/>
            <person name="Jia Q."/>
            <person name="Kakita M."/>
            <person name="Kanazawa T."/>
            <person name="Kawai Y."/>
            <person name="Kawashima T."/>
            <person name="Kennedy M."/>
            <person name="Kinose K."/>
            <person name="Kinoshita T."/>
            <person name="Kohara Y."/>
            <person name="Koide E."/>
            <person name="Komatsu K."/>
            <person name="Kopischke S."/>
            <person name="Kubo M."/>
            <person name="Kyozuka J."/>
            <person name="Lagercrantz U."/>
            <person name="Lin S.S."/>
            <person name="Lindquist E."/>
            <person name="Lipzen A.M."/>
            <person name="Lu C.W."/>
            <person name="De Luna E."/>
            <person name="Martienssen R.A."/>
            <person name="Minamino N."/>
            <person name="Mizutani M."/>
            <person name="Mizutani M."/>
            <person name="Mochizuki N."/>
            <person name="Monte I."/>
            <person name="Mosher R."/>
            <person name="Nagasaki H."/>
            <person name="Nakagami H."/>
            <person name="Naramoto S."/>
            <person name="Nishitani K."/>
            <person name="Ohtani M."/>
            <person name="Okamoto T."/>
            <person name="Okumura M."/>
            <person name="Phillips J."/>
            <person name="Pollak B."/>
            <person name="Reinders A."/>
            <person name="Rovekamp M."/>
            <person name="Sano R."/>
            <person name="Sawa S."/>
            <person name="Schmid M.W."/>
            <person name="Shirakawa M."/>
            <person name="Solano R."/>
            <person name="Spunde A."/>
            <person name="Suetsugu N."/>
            <person name="Sugano S."/>
            <person name="Sugiyama A."/>
            <person name="Sun R."/>
            <person name="Suzuki Y."/>
            <person name="Takenaka M."/>
            <person name="Takezawa D."/>
            <person name="Tomogane H."/>
            <person name="Tsuzuki M."/>
            <person name="Ueda T."/>
            <person name="Umeda M."/>
            <person name="Ward J.M."/>
            <person name="Watanabe Y."/>
            <person name="Yazaki K."/>
            <person name="Yokoyama R."/>
            <person name="Yoshitake Y."/>
            <person name="Yotsui I."/>
            <person name="Zachgo S."/>
            <person name="Schmutz J."/>
        </authorList>
    </citation>
    <scope>NUCLEOTIDE SEQUENCE [LARGE SCALE GENOMIC DNA]</scope>
    <source>
        <strain evidence="2">Tak-1</strain>
    </source>
</reference>
<name>A0A2R6X1E4_MARPO</name>
<evidence type="ECO:0000313" key="1">
    <source>
        <dbReference type="EMBL" id="PTQ39912.1"/>
    </source>
</evidence>
<evidence type="ECO:0000313" key="2">
    <source>
        <dbReference type="Proteomes" id="UP000244005"/>
    </source>
</evidence>
<accession>A0A2R6X1E4</accession>
<sequence>MSLGLGIEQYLPSPLDPKWLSASLFRLFLDIPSTILLKEILTETSSSPLFSFFLDSALHFCNLVQQPEDSRYESGNECQSIENVRISYKQIEGKQREYMT</sequence>
<dbReference type="AlphaFoldDB" id="A0A2R6X1E4"/>
<organism evidence="1 2">
    <name type="scientific">Marchantia polymorpha</name>
    <name type="common">Common liverwort</name>
    <name type="synonym">Marchantia aquatica</name>
    <dbReference type="NCBI Taxonomy" id="3197"/>
    <lineage>
        <taxon>Eukaryota</taxon>
        <taxon>Viridiplantae</taxon>
        <taxon>Streptophyta</taxon>
        <taxon>Embryophyta</taxon>
        <taxon>Marchantiophyta</taxon>
        <taxon>Marchantiopsida</taxon>
        <taxon>Marchantiidae</taxon>
        <taxon>Marchantiales</taxon>
        <taxon>Marchantiaceae</taxon>
        <taxon>Marchantia</taxon>
    </lineage>
</organism>
<gene>
    <name evidence="1" type="ORF">MARPO_0043s0134</name>
</gene>
<protein>
    <submittedName>
        <fullName evidence="1">Uncharacterized protein</fullName>
    </submittedName>
</protein>
<dbReference type="EMBL" id="KZ772715">
    <property type="protein sequence ID" value="PTQ39912.1"/>
    <property type="molecule type" value="Genomic_DNA"/>
</dbReference>
<dbReference type="Proteomes" id="UP000244005">
    <property type="component" value="Unassembled WGS sequence"/>
</dbReference>